<feature type="active site" evidence="3">
    <location>
        <position position="108"/>
    </location>
</feature>
<keyword evidence="2 4" id="KW-0560">Oxidoreductase</keyword>
<dbReference type="InterPro" id="IPR029510">
    <property type="entry name" value="Ald_DH_CS_GLU"/>
</dbReference>
<evidence type="ECO:0000313" key="8">
    <source>
        <dbReference type="Proteomes" id="UP000484255"/>
    </source>
</evidence>
<dbReference type="PANTHER" id="PTHR43353">
    <property type="entry name" value="SUCCINATE-SEMIALDEHYDE DEHYDROGENASE, MITOCHONDRIAL"/>
    <property type="match status" value="1"/>
</dbReference>
<dbReference type="InterPro" id="IPR015590">
    <property type="entry name" value="Aldehyde_DH_dom"/>
</dbReference>
<evidence type="ECO:0000256" key="5">
    <source>
        <dbReference type="SAM" id="MobiDB-lite"/>
    </source>
</evidence>
<comment type="caution">
    <text evidence="7">The sequence shown here is derived from an EMBL/GenBank/DDBJ whole genome shotgun (WGS) entry which is preliminary data.</text>
</comment>
<dbReference type="Gene3D" id="3.40.309.10">
    <property type="entry name" value="Aldehyde Dehydrogenase, Chain A, domain 2"/>
    <property type="match status" value="2"/>
</dbReference>
<dbReference type="PROSITE" id="PS00070">
    <property type="entry name" value="ALDEHYDE_DEHYDR_CYS"/>
    <property type="match status" value="1"/>
</dbReference>
<proteinExistence type="inferred from homology"/>
<dbReference type="GO" id="GO:0009450">
    <property type="term" value="P:gamma-aminobutyric acid catabolic process"/>
    <property type="evidence" value="ECO:0007669"/>
    <property type="project" value="TreeGrafter"/>
</dbReference>
<dbReference type="AlphaFoldDB" id="A0A7C9PKN0"/>
<dbReference type="InterPro" id="IPR016162">
    <property type="entry name" value="Ald_DH_N"/>
</dbReference>
<organism evidence="7 8">
    <name type="scientific">Ideonella livida</name>
    <dbReference type="NCBI Taxonomy" id="2707176"/>
    <lineage>
        <taxon>Bacteria</taxon>
        <taxon>Pseudomonadati</taxon>
        <taxon>Pseudomonadota</taxon>
        <taxon>Betaproteobacteria</taxon>
        <taxon>Burkholderiales</taxon>
        <taxon>Sphaerotilaceae</taxon>
        <taxon>Ideonella</taxon>
    </lineage>
</organism>
<dbReference type="Gene3D" id="3.40.605.10">
    <property type="entry name" value="Aldehyde Dehydrogenase, Chain A, domain 1"/>
    <property type="match status" value="1"/>
</dbReference>
<dbReference type="Pfam" id="PF00171">
    <property type="entry name" value="Aldedh"/>
    <property type="match status" value="1"/>
</dbReference>
<dbReference type="InterPro" id="IPR050740">
    <property type="entry name" value="Aldehyde_DH_Superfamily"/>
</dbReference>
<evidence type="ECO:0000256" key="2">
    <source>
        <dbReference type="ARBA" id="ARBA00023002"/>
    </source>
</evidence>
<dbReference type="Proteomes" id="UP000484255">
    <property type="component" value="Unassembled WGS sequence"/>
</dbReference>
<reference evidence="7 8" key="1">
    <citation type="submission" date="2020-02" db="EMBL/GenBank/DDBJ databases">
        <title>Ideonella bacterium strain TBM-1.</title>
        <authorList>
            <person name="Chen W.-M."/>
        </authorList>
    </citation>
    <scope>NUCLEOTIDE SEQUENCE [LARGE SCALE GENOMIC DNA]</scope>
    <source>
        <strain evidence="7 8">TBM-1</strain>
    </source>
</reference>
<evidence type="ECO:0000259" key="6">
    <source>
        <dbReference type="Pfam" id="PF00171"/>
    </source>
</evidence>
<evidence type="ECO:0000256" key="1">
    <source>
        <dbReference type="ARBA" id="ARBA00009986"/>
    </source>
</evidence>
<dbReference type="PROSITE" id="PS00687">
    <property type="entry name" value="ALDEHYDE_DEHYDR_GLU"/>
    <property type="match status" value="1"/>
</dbReference>
<comment type="similarity">
    <text evidence="1 4">Belongs to the aldehyde dehydrogenase family.</text>
</comment>
<dbReference type="PANTHER" id="PTHR43353:SF5">
    <property type="entry name" value="SUCCINATE-SEMIALDEHYDE DEHYDROGENASE, MITOCHONDRIAL"/>
    <property type="match status" value="1"/>
</dbReference>
<keyword evidence="8" id="KW-1185">Reference proteome</keyword>
<dbReference type="EMBL" id="JAAGOH010000038">
    <property type="protein sequence ID" value="NDY93530.1"/>
    <property type="molecule type" value="Genomic_DNA"/>
</dbReference>
<dbReference type="SUPFAM" id="SSF53720">
    <property type="entry name" value="ALDH-like"/>
    <property type="match status" value="1"/>
</dbReference>
<name>A0A7C9PKN0_9BURK</name>
<protein>
    <submittedName>
        <fullName evidence="7">Aldehyde dehydrogenase family protein</fullName>
    </submittedName>
</protein>
<evidence type="ECO:0000313" key="7">
    <source>
        <dbReference type="EMBL" id="NDY93530.1"/>
    </source>
</evidence>
<feature type="region of interest" description="Disordered" evidence="5">
    <location>
        <begin position="23"/>
        <end position="54"/>
    </location>
</feature>
<dbReference type="GO" id="GO:0005829">
    <property type="term" value="C:cytosol"/>
    <property type="evidence" value="ECO:0007669"/>
    <property type="project" value="TreeGrafter"/>
</dbReference>
<accession>A0A7C9PKN0</accession>
<evidence type="ECO:0000256" key="4">
    <source>
        <dbReference type="RuleBase" id="RU003345"/>
    </source>
</evidence>
<evidence type="ECO:0000256" key="3">
    <source>
        <dbReference type="PROSITE-ProRule" id="PRU10007"/>
    </source>
</evidence>
<dbReference type="InterPro" id="IPR016160">
    <property type="entry name" value="Ald_DH_CS_CYS"/>
</dbReference>
<feature type="domain" description="Aldehyde dehydrogenase" evidence="6">
    <location>
        <begin position="149"/>
        <end position="257"/>
    </location>
</feature>
<sequence>MRFQLLAQGGAVDQARGQFQLAGGGGQFGPWRPGSRRPCRGWTRDSPAPTRLSRRPRRYGLTEVSPQAIGATPCASPAVRKLSFTGSTAVGQRLYAQCAGSVKKLSLELGGNAPFIVFDDADLEAAVQGLMPSKFRNSGQTCLCANRIYVQDALQRGATLRLGGAPLRQGDLAGGHFFAPTVLTKVPADVRVAREETFGPLAAIVRFHTEDEVIALANDSPYGLAAYFYSRDIGRVHRVNEALESGMVGVNTGLISTEVAKYTAKAC</sequence>
<gene>
    <name evidence="7" type="ORF">G3A44_20265</name>
</gene>
<dbReference type="GO" id="GO:0004777">
    <property type="term" value="F:succinate-semialdehyde dehydrogenase (NAD+) activity"/>
    <property type="evidence" value="ECO:0007669"/>
    <property type="project" value="TreeGrafter"/>
</dbReference>
<dbReference type="InterPro" id="IPR016163">
    <property type="entry name" value="Ald_DH_C"/>
</dbReference>
<dbReference type="InterPro" id="IPR016161">
    <property type="entry name" value="Ald_DH/histidinol_DH"/>
</dbReference>